<dbReference type="GO" id="GO:0098552">
    <property type="term" value="C:side of membrane"/>
    <property type="evidence" value="ECO:0007669"/>
    <property type="project" value="UniProtKB-KW"/>
</dbReference>
<keyword evidence="9" id="KW-0408">Iron</keyword>
<dbReference type="PROSITE" id="PS52012">
    <property type="entry name" value="CFEM"/>
    <property type="match status" value="1"/>
</dbReference>
<dbReference type="AlphaFoldDB" id="A0A8H4PQP5"/>
<evidence type="ECO:0000256" key="3">
    <source>
        <dbReference type="ARBA" id="ARBA00010031"/>
    </source>
</evidence>
<dbReference type="OrthoDB" id="3767534at2759"/>
<protein>
    <recommendedName>
        <fullName evidence="11">CFEM domain-containing protein</fullName>
    </recommendedName>
</protein>
<feature type="disulfide bond" evidence="9">
    <location>
        <begin position="40"/>
        <end position="47"/>
    </location>
</feature>
<evidence type="ECO:0000256" key="8">
    <source>
        <dbReference type="ARBA" id="ARBA00023288"/>
    </source>
</evidence>
<keyword evidence="5" id="KW-0325">Glycoprotein</keyword>
<feature type="binding site" description="axial binding residue" evidence="9">
    <location>
        <position position="44"/>
    </location>
    <ligand>
        <name>heme</name>
        <dbReference type="ChEBI" id="CHEBI:30413"/>
    </ligand>
    <ligandPart>
        <name>Fe</name>
        <dbReference type="ChEBI" id="CHEBI:18248"/>
    </ligandPart>
</feature>
<evidence type="ECO:0000256" key="10">
    <source>
        <dbReference type="SAM" id="SignalP"/>
    </source>
</evidence>
<dbReference type="GO" id="GO:0005576">
    <property type="term" value="C:extracellular region"/>
    <property type="evidence" value="ECO:0007669"/>
    <property type="project" value="UniProtKB-SubCell"/>
</dbReference>
<comment type="caution">
    <text evidence="12">The sequence shown here is derived from an EMBL/GenBank/DDBJ whole genome shotgun (WGS) entry which is preliminary data.</text>
</comment>
<comment type="caution">
    <text evidence="9">Lacks conserved residue(s) required for the propagation of feature annotation.</text>
</comment>
<evidence type="ECO:0000256" key="6">
    <source>
        <dbReference type="ARBA" id="ARBA00022729"/>
    </source>
</evidence>
<dbReference type="GO" id="GO:0046872">
    <property type="term" value="F:metal ion binding"/>
    <property type="evidence" value="ECO:0007669"/>
    <property type="project" value="UniProtKB-UniRule"/>
</dbReference>
<evidence type="ECO:0000313" key="13">
    <source>
        <dbReference type="Proteomes" id="UP000557566"/>
    </source>
</evidence>
<dbReference type="EMBL" id="JAAVMX010000005">
    <property type="protein sequence ID" value="KAF4508627.1"/>
    <property type="molecule type" value="Genomic_DNA"/>
</dbReference>
<keyword evidence="6 10" id="KW-0732">Signal</keyword>
<organism evidence="12 13">
    <name type="scientific">Ophiocordyceps sinensis</name>
    <dbReference type="NCBI Taxonomy" id="72228"/>
    <lineage>
        <taxon>Eukaryota</taxon>
        <taxon>Fungi</taxon>
        <taxon>Dikarya</taxon>
        <taxon>Ascomycota</taxon>
        <taxon>Pezizomycotina</taxon>
        <taxon>Sordariomycetes</taxon>
        <taxon>Hypocreomycetidae</taxon>
        <taxon>Hypocreales</taxon>
        <taxon>Ophiocordycipitaceae</taxon>
        <taxon>Ophiocordyceps</taxon>
    </lineage>
</organism>
<evidence type="ECO:0000256" key="9">
    <source>
        <dbReference type="PROSITE-ProRule" id="PRU01356"/>
    </source>
</evidence>
<keyword evidence="13" id="KW-1185">Reference proteome</keyword>
<evidence type="ECO:0000256" key="7">
    <source>
        <dbReference type="ARBA" id="ARBA00023157"/>
    </source>
</evidence>
<dbReference type="Proteomes" id="UP000557566">
    <property type="component" value="Unassembled WGS sequence"/>
</dbReference>
<sequence>MKFSLAAPVFAAAVQAQSLAGMPSCAMPCLTASVKKMTSCEPTDVNCLCAPKNMELIRSDATSCVIKECGAKTGTVLKAIKEICKS</sequence>
<feature type="chain" id="PRO_5034592114" description="CFEM domain-containing protein" evidence="10">
    <location>
        <begin position="17"/>
        <end position="86"/>
    </location>
</feature>
<feature type="domain" description="CFEM" evidence="11">
    <location>
        <begin position="1"/>
        <end position="86"/>
    </location>
</feature>
<keyword evidence="8" id="KW-0449">Lipoprotein</keyword>
<evidence type="ECO:0000256" key="5">
    <source>
        <dbReference type="ARBA" id="ARBA00022622"/>
    </source>
</evidence>
<keyword evidence="7 9" id="KW-1015">Disulfide bond</keyword>
<dbReference type="InterPro" id="IPR008427">
    <property type="entry name" value="Extracellular_membr_CFEM_dom"/>
</dbReference>
<proteinExistence type="inferred from homology"/>
<comment type="subcellular location">
    <subcellularLocation>
        <location evidence="1">Membrane</location>
        <topology evidence="1">Lipid-anchor</topology>
        <topology evidence="1">GPI-anchor</topology>
    </subcellularLocation>
    <subcellularLocation>
        <location evidence="2">Secreted</location>
    </subcellularLocation>
</comment>
<evidence type="ECO:0000259" key="11">
    <source>
        <dbReference type="PROSITE" id="PS52012"/>
    </source>
</evidence>
<gene>
    <name evidence="12" type="ORF">G6O67_004978</name>
</gene>
<evidence type="ECO:0000256" key="4">
    <source>
        <dbReference type="ARBA" id="ARBA00022525"/>
    </source>
</evidence>
<keyword evidence="9" id="KW-0349">Heme</keyword>
<accession>A0A8H4PQP5</accession>
<keyword evidence="4" id="KW-0964">Secreted</keyword>
<reference evidence="12 13" key="1">
    <citation type="journal article" date="2020" name="Genome Biol. Evol.">
        <title>A new high-quality draft genome assembly of the Chinese cordyceps Ophiocordyceps sinensis.</title>
        <authorList>
            <person name="Shu R."/>
            <person name="Zhang J."/>
            <person name="Meng Q."/>
            <person name="Zhang H."/>
            <person name="Zhou G."/>
            <person name="Li M."/>
            <person name="Wu P."/>
            <person name="Zhao Y."/>
            <person name="Chen C."/>
            <person name="Qin Q."/>
        </authorList>
    </citation>
    <scope>NUCLEOTIDE SEQUENCE [LARGE SCALE GENOMIC DNA]</scope>
    <source>
        <strain evidence="12 13">IOZ07</strain>
    </source>
</reference>
<name>A0A8H4PQP5_9HYPO</name>
<keyword evidence="5" id="KW-0336">GPI-anchor</keyword>
<dbReference type="Pfam" id="PF05730">
    <property type="entry name" value="CFEM"/>
    <property type="match status" value="1"/>
</dbReference>
<comment type="similarity">
    <text evidence="3">Belongs to the RBT5 family.</text>
</comment>
<evidence type="ECO:0000313" key="12">
    <source>
        <dbReference type="EMBL" id="KAF4508627.1"/>
    </source>
</evidence>
<feature type="signal peptide" evidence="10">
    <location>
        <begin position="1"/>
        <end position="16"/>
    </location>
</feature>
<keyword evidence="9" id="KW-0479">Metal-binding</keyword>
<evidence type="ECO:0000256" key="1">
    <source>
        <dbReference type="ARBA" id="ARBA00004589"/>
    </source>
</evidence>
<dbReference type="SMART" id="SM00747">
    <property type="entry name" value="CFEM"/>
    <property type="match status" value="1"/>
</dbReference>
<keyword evidence="5" id="KW-0472">Membrane</keyword>
<evidence type="ECO:0000256" key="2">
    <source>
        <dbReference type="ARBA" id="ARBA00004613"/>
    </source>
</evidence>